<evidence type="ECO:0000313" key="2">
    <source>
        <dbReference type="Proteomes" id="UP000653797"/>
    </source>
</evidence>
<dbReference type="RefSeq" id="WP_191043448.1">
    <property type="nucleotide sequence ID" value="NZ_JACXAA010000034.1"/>
</dbReference>
<proteinExistence type="predicted"/>
<dbReference type="AlphaFoldDB" id="A0A927B9P7"/>
<reference evidence="1" key="1">
    <citation type="submission" date="2020-09" db="EMBL/GenBank/DDBJ databases">
        <authorList>
            <person name="Kim M.K."/>
        </authorList>
    </citation>
    <scope>NUCLEOTIDE SEQUENCE</scope>
    <source>
        <strain evidence="1">BT704</strain>
    </source>
</reference>
<dbReference type="InterPro" id="IPR034660">
    <property type="entry name" value="DinB/YfiT-like"/>
</dbReference>
<evidence type="ECO:0000313" key="1">
    <source>
        <dbReference type="EMBL" id="MBD2757828.1"/>
    </source>
</evidence>
<keyword evidence="2" id="KW-1185">Reference proteome</keyword>
<accession>A0A927B9P7</accession>
<protein>
    <submittedName>
        <fullName evidence="1">DUF1569 domain-containing protein</fullName>
    </submittedName>
</protein>
<gene>
    <name evidence="1" type="ORF">IC230_33515</name>
</gene>
<name>A0A927B9P7_9BACT</name>
<dbReference type="Pfam" id="PF07606">
    <property type="entry name" value="DUF1569"/>
    <property type="match status" value="1"/>
</dbReference>
<dbReference type="Proteomes" id="UP000653797">
    <property type="component" value="Unassembled WGS sequence"/>
</dbReference>
<dbReference type="InterPro" id="IPR011463">
    <property type="entry name" value="DUF1569"/>
</dbReference>
<comment type="caution">
    <text evidence="1">The sequence shown here is derived from an EMBL/GenBank/DDBJ whole genome shotgun (WGS) entry which is preliminary data.</text>
</comment>
<dbReference type="Gene3D" id="1.20.120.450">
    <property type="entry name" value="dinb family like domain"/>
    <property type="match status" value="1"/>
</dbReference>
<dbReference type="EMBL" id="JACXAA010000034">
    <property type="protein sequence ID" value="MBD2757828.1"/>
    <property type="molecule type" value="Genomic_DNA"/>
</dbReference>
<sequence>MTLPNIFTTDVSDNVIRRINQLKPTTAANWGKMDVAQMLAHCNVTYELIYEDKHPKPNFLMKLFLKAFVKKTVTNAVPYKRNTQTAPAFRVTNPRNFTLERNRLINHISKTQQLGENHFDGREAPAFGVLTKDEWNNMFYKHLDHHLTQFGV</sequence>
<organism evidence="1 2">
    <name type="scientific">Spirosoma validum</name>
    <dbReference type="NCBI Taxonomy" id="2771355"/>
    <lineage>
        <taxon>Bacteria</taxon>
        <taxon>Pseudomonadati</taxon>
        <taxon>Bacteroidota</taxon>
        <taxon>Cytophagia</taxon>
        <taxon>Cytophagales</taxon>
        <taxon>Cytophagaceae</taxon>
        <taxon>Spirosoma</taxon>
    </lineage>
</organism>